<evidence type="ECO:0000313" key="1">
    <source>
        <dbReference type="EMBL" id="WUS61037.1"/>
    </source>
</evidence>
<keyword evidence="2" id="KW-1185">Reference proteome</keyword>
<evidence type="ECO:0000313" key="2">
    <source>
        <dbReference type="Proteomes" id="UP001432014"/>
    </source>
</evidence>
<dbReference type="Proteomes" id="UP001432014">
    <property type="component" value="Chromosome"/>
</dbReference>
<reference evidence="1 2" key="1">
    <citation type="submission" date="2022-10" db="EMBL/GenBank/DDBJ databases">
        <title>The complete genomes of actinobacterial strains from the NBC collection.</title>
        <authorList>
            <person name="Joergensen T.S."/>
            <person name="Alvarez Arevalo M."/>
            <person name="Sterndorff E.B."/>
            <person name="Faurdal D."/>
            <person name="Vuksanovic O."/>
            <person name="Mourched A.-S."/>
            <person name="Charusanti P."/>
            <person name="Shaw S."/>
            <person name="Blin K."/>
            <person name="Weber T."/>
        </authorList>
    </citation>
    <scope>NUCLEOTIDE SEQUENCE [LARGE SCALE GENOMIC DNA]</scope>
    <source>
        <strain evidence="1 2">NBC_01247</strain>
    </source>
</reference>
<gene>
    <name evidence="1" type="ORF">OG469_39425</name>
</gene>
<sequence>MAQILSSGKIFGIGIGAQLHDFEQAIGFDHVDDVQGRQGRRLMRRDYGLLEVTFDGEPGWKCRWISVEVHRFSRSIGLIEEVRELTGVDFSQYTPWADVQREFERLVPCVSIQPPIIQGGHQEFHLRDLGVTVQVVHDRKYMRGDFPGFGDIWSIGLSLPVGK</sequence>
<dbReference type="RefSeq" id="WP_329611697.1">
    <property type="nucleotide sequence ID" value="NZ_CP108482.1"/>
</dbReference>
<proteinExistence type="predicted"/>
<protein>
    <submittedName>
        <fullName evidence="1">Uncharacterized protein</fullName>
    </submittedName>
</protein>
<organism evidence="1 2">
    <name type="scientific">Kitasatospora herbaricolor</name>
    <dbReference type="NCBI Taxonomy" id="68217"/>
    <lineage>
        <taxon>Bacteria</taxon>
        <taxon>Bacillati</taxon>
        <taxon>Actinomycetota</taxon>
        <taxon>Actinomycetes</taxon>
        <taxon>Kitasatosporales</taxon>
        <taxon>Streptomycetaceae</taxon>
        <taxon>Kitasatospora</taxon>
    </lineage>
</organism>
<dbReference type="EMBL" id="CP108482">
    <property type="protein sequence ID" value="WUS61037.1"/>
    <property type="molecule type" value="Genomic_DNA"/>
</dbReference>
<name>A0ABZ1WJI1_9ACTN</name>
<accession>A0ABZ1WJI1</accession>